<evidence type="ECO:0000256" key="1">
    <source>
        <dbReference type="ARBA" id="ARBA00022529"/>
    </source>
</evidence>
<evidence type="ECO:0000256" key="3">
    <source>
        <dbReference type="RuleBase" id="RU003788"/>
    </source>
</evidence>
<dbReference type="GO" id="GO:0042742">
    <property type="term" value="P:defense response to bacterium"/>
    <property type="evidence" value="ECO:0007669"/>
    <property type="project" value="UniProtKB-KW"/>
</dbReference>
<dbReference type="EMBL" id="JAVIDL010000029">
    <property type="protein sequence ID" value="MDQ8936660.1"/>
    <property type="molecule type" value="Genomic_DNA"/>
</dbReference>
<gene>
    <name evidence="4" type="ORF">RFH47_13125</name>
</gene>
<dbReference type="PANTHER" id="PTHR38107">
    <property type="match status" value="1"/>
</dbReference>
<keyword evidence="3 4" id="KW-0378">Hydrolase</keyword>
<dbReference type="RefSeq" id="WP_308981815.1">
    <property type="nucleotide sequence ID" value="NZ_JAVIDL010000029.1"/>
</dbReference>
<sequence>MMSKTKYWVIGSTLATALGTGGFFISGVSDQQVQATMAKEGFTPKPVIPVKGDVPTIGPGITVYPNGQRVKMSDPPITRKQGLEYLKAHMDKDAVRFNKTLQNVKVSQGEYDLYFDFTYQYGTGAWSNSSMLRSLKAGKYTQACESLLKYKYVAKRDCSIRSNGCYGVWTRQKERYDKCIGENA</sequence>
<dbReference type="GO" id="GO:0009253">
    <property type="term" value="P:peptidoglycan catabolic process"/>
    <property type="evidence" value="ECO:0007669"/>
    <property type="project" value="InterPro"/>
</dbReference>
<accession>A0AAW8JC43</accession>
<evidence type="ECO:0000256" key="2">
    <source>
        <dbReference type="ARBA" id="ARBA00022638"/>
    </source>
</evidence>
<dbReference type="GO" id="GO:0016998">
    <property type="term" value="P:cell wall macromolecule catabolic process"/>
    <property type="evidence" value="ECO:0007669"/>
    <property type="project" value="InterPro"/>
</dbReference>
<dbReference type="GO" id="GO:0003796">
    <property type="term" value="F:lysozyme activity"/>
    <property type="evidence" value="ECO:0007669"/>
    <property type="project" value="UniProtKB-EC"/>
</dbReference>
<dbReference type="InterPro" id="IPR002196">
    <property type="entry name" value="Glyco_hydro_24"/>
</dbReference>
<proteinExistence type="inferred from homology"/>
<dbReference type="Pfam" id="PF00959">
    <property type="entry name" value="Phage_lysozyme"/>
    <property type="match status" value="1"/>
</dbReference>
<dbReference type="PANTHER" id="PTHR38107:SF3">
    <property type="entry name" value="LYSOZYME RRRD-RELATED"/>
    <property type="match status" value="1"/>
</dbReference>
<organism evidence="4 5">
    <name type="scientific">Acinetobacter rudis</name>
    <dbReference type="NCBI Taxonomy" id="632955"/>
    <lineage>
        <taxon>Bacteria</taxon>
        <taxon>Pseudomonadati</taxon>
        <taxon>Pseudomonadota</taxon>
        <taxon>Gammaproteobacteria</taxon>
        <taxon>Moraxellales</taxon>
        <taxon>Moraxellaceae</taxon>
        <taxon>Acinetobacter</taxon>
    </lineage>
</organism>
<evidence type="ECO:0000313" key="4">
    <source>
        <dbReference type="EMBL" id="MDQ8936660.1"/>
    </source>
</evidence>
<dbReference type="SUPFAM" id="SSF53955">
    <property type="entry name" value="Lysozyme-like"/>
    <property type="match status" value="1"/>
</dbReference>
<evidence type="ECO:0000313" key="5">
    <source>
        <dbReference type="Proteomes" id="UP001243844"/>
    </source>
</evidence>
<dbReference type="Proteomes" id="UP001243844">
    <property type="component" value="Unassembled WGS sequence"/>
</dbReference>
<comment type="catalytic activity">
    <reaction evidence="3">
        <text>Hydrolysis of (1-&gt;4)-beta-linkages between N-acetylmuramic acid and N-acetyl-D-glucosamine residues in a peptidoglycan and between N-acetyl-D-glucosamine residues in chitodextrins.</text>
        <dbReference type="EC" id="3.2.1.17"/>
    </reaction>
</comment>
<dbReference type="Gene3D" id="1.10.530.40">
    <property type="match status" value="1"/>
</dbReference>
<keyword evidence="1 3" id="KW-0929">Antimicrobial</keyword>
<dbReference type="InterPro" id="IPR051018">
    <property type="entry name" value="Bacteriophage_GH24"/>
</dbReference>
<reference evidence="4" key="1">
    <citation type="submission" date="2023-08" db="EMBL/GenBank/DDBJ databases">
        <title>Emergence of clinically-relevant ST2 carbapenem-resistant Acinetobacter baumannii strains in hospital sewages in Zhejiang, East of China.</title>
        <authorList>
            <person name="Kaichao C."/>
            <person name="Zhang R."/>
        </authorList>
    </citation>
    <scope>NUCLEOTIDE SEQUENCE</scope>
    <source>
        <strain evidence="4">M-RB-37</strain>
    </source>
</reference>
<keyword evidence="3" id="KW-0326">Glycosidase</keyword>
<protein>
    <recommendedName>
        <fullName evidence="3">Lysozyme</fullName>
        <ecNumber evidence="3">3.2.1.17</ecNumber>
    </recommendedName>
</protein>
<dbReference type="EC" id="3.2.1.17" evidence="3"/>
<dbReference type="GO" id="GO:0031640">
    <property type="term" value="P:killing of cells of another organism"/>
    <property type="evidence" value="ECO:0007669"/>
    <property type="project" value="UniProtKB-KW"/>
</dbReference>
<comment type="similarity">
    <text evidence="3">Belongs to the glycosyl hydrolase 24 family.</text>
</comment>
<comment type="caution">
    <text evidence="4">The sequence shown here is derived from an EMBL/GenBank/DDBJ whole genome shotgun (WGS) entry which is preliminary data.</text>
</comment>
<dbReference type="InterPro" id="IPR023347">
    <property type="entry name" value="Lysozyme_dom_sf"/>
</dbReference>
<keyword evidence="2 3" id="KW-0081">Bacteriolytic enzyme</keyword>
<dbReference type="AlphaFoldDB" id="A0AAW8JC43"/>
<name>A0AAW8JC43_9GAMM</name>
<dbReference type="InterPro" id="IPR023346">
    <property type="entry name" value="Lysozyme-like_dom_sf"/>
</dbReference>